<evidence type="ECO:0000313" key="9">
    <source>
        <dbReference type="Proteomes" id="UP000235405"/>
    </source>
</evidence>
<evidence type="ECO:0000259" key="4">
    <source>
        <dbReference type="PROSITE" id="PS50043"/>
    </source>
</evidence>
<reference evidence="6 11" key="6">
    <citation type="submission" date="2024-06" db="EMBL/GenBank/DDBJ databases">
        <authorList>
            <person name="Steensen K."/>
            <person name="Seneca J."/>
            <person name="Bartlau N."/>
            <person name="Yu A.X."/>
            <person name="Polz M.F."/>
        </authorList>
    </citation>
    <scope>NUCLEOTIDE SEQUENCE [LARGE SCALE GENOMIC DNA]</scope>
    <source>
        <strain evidence="6 11">1F145</strain>
    </source>
</reference>
<evidence type="ECO:0000313" key="7">
    <source>
        <dbReference type="EMBL" id="NOJ13989.1"/>
    </source>
</evidence>
<dbReference type="EMBL" id="JBGOOW010000045">
    <property type="protein sequence ID" value="MEZ8183512.1"/>
    <property type="molecule type" value="Genomic_DNA"/>
</dbReference>
<gene>
    <name evidence="6" type="ORF">ACED33_22795</name>
    <name evidence="8" type="ORF">BCV19_08440</name>
    <name evidence="7" type="ORF">F0234_14590</name>
    <name evidence="5" type="ORF">Q8W38_21360</name>
</gene>
<reference evidence="7 10" key="4">
    <citation type="submission" date="2019-09" db="EMBL/GenBank/DDBJ databases">
        <title>Draft genome sequencing and comparative genomics of hatchery-associated Vibrios.</title>
        <authorList>
            <person name="Kehlet-Delgado H."/>
            <person name="Mueller R.S."/>
        </authorList>
    </citation>
    <scope>NUCLEOTIDE SEQUENCE [LARGE SCALE GENOMIC DNA]</scope>
    <source>
        <strain evidence="7 10">99-70-13A3</strain>
    </source>
</reference>
<evidence type="ECO:0000313" key="5">
    <source>
        <dbReference type="EMBL" id="MDP2491905.1"/>
    </source>
</evidence>
<dbReference type="Proteomes" id="UP001177883">
    <property type="component" value="Unassembled WGS sequence"/>
</dbReference>
<evidence type="ECO:0000313" key="11">
    <source>
        <dbReference type="Proteomes" id="UP001569200"/>
    </source>
</evidence>
<dbReference type="PRINTS" id="PR00038">
    <property type="entry name" value="HTHLUXR"/>
</dbReference>
<dbReference type="EMBL" id="MCSW01000170">
    <property type="protein sequence ID" value="PMF21585.1"/>
    <property type="molecule type" value="Genomic_DNA"/>
</dbReference>
<dbReference type="EMBL" id="JAUYVK010000031">
    <property type="protein sequence ID" value="MDP2491905.1"/>
    <property type="molecule type" value="Genomic_DNA"/>
</dbReference>
<dbReference type="InterPro" id="IPR000792">
    <property type="entry name" value="Tscrpt_reg_LuxR_C"/>
</dbReference>
<evidence type="ECO:0000313" key="8">
    <source>
        <dbReference type="EMBL" id="PMF21585.1"/>
    </source>
</evidence>
<keyword evidence="3" id="KW-0804">Transcription</keyword>
<dbReference type="GO" id="GO:0003677">
    <property type="term" value="F:DNA binding"/>
    <property type="evidence" value="ECO:0007669"/>
    <property type="project" value="UniProtKB-KW"/>
</dbReference>
<dbReference type="PROSITE" id="PS00622">
    <property type="entry name" value="HTH_LUXR_1"/>
    <property type="match status" value="1"/>
</dbReference>
<dbReference type="SUPFAM" id="SSF46894">
    <property type="entry name" value="C-terminal effector domain of the bipartite response regulators"/>
    <property type="match status" value="1"/>
</dbReference>
<dbReference type="CDD" id="cd06170">
    <property type="entry name" value="LuxR_C_like"/>
    <property type="match status" value="1"/>
</dbReference>
<keyword evidence="2" id="KW-0238">DNA-binding</keyword>
<reference evidence="5" key="5">
    <citation type="submission" date="2023-07" db="EMBL/GenBank/DDBJ databases">
        <title>Genome content predicts the carbon catabolic preferences of heterotrophic bacteria.</title>
        <authorList>
            <person name="Gralka M."/>
        </authorList>
    </citation>
    <scope>NUCLEOTIDE SEQUENCE</scope>
    <source>
        <strain evidence="5">6E03</strain>
    </source>
</reference>
<dbReference type="PANTHER" id="PTHR44688">
    <property type="entry name" value="DNA-BINDING TRANSCRIPTIONAL ACTIVATOR DEVR_DOSR"/>
    <property type="match status" value="1"/>
</dbReference>
<keyword evidence="1" id="KW-0805">Transcription regulation</keyword>
<protein>
    <submittedName>
        <fullName evidence="8">Helix-turn-helix transcriptional regulator</fullName>
    </submittedName>
    <submittedName>
        <fullName evidence="7">Response regulator transcription factor</fullName>
    </submittedName>
</protein>
<dbReference type="PANTHER" id="PTHR44688:SF16">
    <property type="entry name" value="DNA-BINDING TRANSCRIPTIONAL ACTIVATOR DEVR_DOSR"/>
    <property type="match status" value="1"/>
</dbReference>
<evidence type="ECO:0000313" key="10">
    <source>
        <dbReference type="Proteomes" id="UP000519158"/>
    </source>
</evidence>
<reference evidence="8" key="3">
    <citation type="journal article" date="2018" name="Nature">
        <title>A major lineage of non-tailed dsDNA viruses as unrecognized killers of marine bacteria.</title>
        <authorList>
            <person name="Kauffman K.M."/>
            <person name="Hussain F.A."/>
            <person name="Yang J."/>
            <person name="Arevalo P."/>
            <person name="Brown J.M."/>
            <person name="Chang W.K."/>
            <person name="VanInsberghe D."/>
            <person name="Elsherbini J."/>
            <person name="Sharma R.S."/>
            <person name="Cutler M.B."/>
            <person name="Kelly L."/>
            <person name="Polz M.F."/>
        </authorList>
    </citation>
    <scope>NUCLEOTIDE SEQUENCE</scope>
    <source>
        <strain evidence="8">10N.286.54.F3</strain>
    </source>
</reference>
<evidence type="ECO:0000256" key="2">
    <source>
        <dbReference type="ARBA" id="ARBA00023125"/>
    </source>
</evidence>
<dbReference type="EMBL" id="VTXL01000012">
    <property type="protein sequence ID" value="NOJ13989.1"/>
    <property type="molecule type" value="Genomic_DNA"/>
</dbReference>
<dbReference type="PROSITE" id="PS50043">
    <property type="entry name" value="HTH_LUXR_2"/>
    <property type="match status" value="1"/>
</dbReference>
<sequence>MYENKNNLKHILLVGDNGINNQFIQREIGKYSDFSFSRECILSIERSRNHKTFDVVLISYLLLENIEDINIILSKIESSKWVVYDVPSDITGQSITVMQLFNLFNIKGMIYQDAPIEHLTRCLKTVCDDDLWLPRKLMSHILSNACSYTFKSQVILSNLTKREAQIFKRVVRGDSNLEISSELFISESTVKTHVYNIYKKINVTNRKEAIRKAHFINSLETIIQPDI</sequence>
<dbReference type="GO" id="GO:0006355">
    <property type="term" value="P:regulation of DNA-templated transcription"/>
    <property type="evidence" value="ECO:0007669"/>
    <property type="project" value="InterPro"/>
</dbReference>
<dbReference type="Pfam" id="PF00196">
    <property type="entry name" value="GerE"/>
    <property type="match status" value="1"/>
</dbReference>
<dbReference type="GeneID" id="72399985"/>
<dbReference type="Proteomes" id="UP001569200">
    <property type="component" value="Unassembled WGS sequence"/>
</dbReference>
<dbReference type="Proteomes" id="UP000235405">
    <property type="component" value="Unassembled WGS sequence"/>
</dbReference>
<dbReference type="Proteomes" id="UP000519158">
    <property type="component" value="Unassembled WGS sequence"/>
</dbReference>
<dbReference type="SMART" id="SM00421">
    <property type="entry name" value="HTH_LUXR"/>
    <property type="match status" value="1"/>
</dbReference>
<organism evidence="7 10">
    <name type="scientific">Vibrio splendidus</name>
    <dbReference type="NCBI Taxonomy" id="29497"/>
    <lineage>
        <taxon>Bacteria</taxon>
        <taxon>Pseudomonadati</taxon>
        <taxon>Pseudomonadota</taxon>
        <taxon>Gammaproteobacteria</taxon>
        <taxon>Vibrionales</taxon>
        <taxon>Vibrionaceae</taxon>
        <taxon>Vibrio</taxon>
    </lineage>
</organism>
<proteinExistence type="predicted"/>
<feature type="domain" description="HTH luxR-type" evidence="4">
    <location>
        <begin position="152"/>
        <end position="217"/>
    </location>
</feature>
<evidence type="ECO:0000256" key="1">
    <source>
        <dbReference type="ARBA" id="ARBA00023015"/>
    </source>
</evidence>
<reference evidence="9" key="1">
    <citation type="submission" date="2016-07" db="EMBL/GenBank/DDBJ databases">
        <title>Nontailed viruses are major unrecognized killers of bacteria in the ocean.</title>
        <authorList>
            <person name="Kauffman K."/>
            <person name="Hussain F."/>
            <person name="Yang J."/>
            <person name="Arevalo P."/>
            <person name="Brown J."/>
            <person name="Cutler M."/>
            <person name="Kelly L."/>
            <person name="Polz M.F."/>
        </authorList>
    </citation>
    <scope>NUCLEOTIDE SEQUENCE [LARGE SCALE GENOMIC DNA]</scope>
    <source>
        <strain evidence="9">10N.286.54.F3</strain>
    </source>
</reference>
<dbReference type="InterPro" id="IPR036388">
    <property type="entry name" value="WH-like_DNA-bd_sf"/>
</dbReference>
<accession>A0A0P6YIM8</accession>
<evidence type="ECO:0000256" key="3">
    <source>
        <dbReference type="ARBA" id="ARBA00023163"/>
    </source>
</evidence>
<dbReference type="RefSeq" id="WP_004731200.1">
    <property type="nucleotide sequence ID" value="NZ_AP025509.1"/>
</dbReference>
<evidence type="ECO:0000313" key="6">
    <source>
        <dbReference type="EMBL" id="MEZ8183512.1"/>
    </source>
</evidence>
<dbReference type="InterPro" id="IPR016032">
    <property type="entry name" value="Sig_transdc_resp-reg_C-effctor"/>
</dbReference>
<name>A0A0P6YIM8_VIBSP</name>
<dbReference type="AlphaFoldDB" id="A0A0P6YIM8"/>
<keyword evidence="11" id="KW-1185">Reference proteome</keyword>
<reference evidence="8" key="2">
    <citation type="submission" date="2016-07" db="EMBL/GenBank/DDBJ databases">
        <authorList>
            <person name="Wan K."/>
            <person name="Booth B."/>
            <person name="Spirohn K."/>
            <person name="Hao T."/>
            <person name="Hu Y."/>
            <person name="Calderwood M."/>
            <person name="Hill D."/>
            <person name="Mohr S."/>
            <person name="Vidal M."/>
            <person name="Celniker S."/>
            <person name="Perrimon N."/>
        </authorList>
    </citation>
    <scope>NUCLEOTIDE SEQUENCE</scope>
    <source>
        <strain evidence="8">10N.286.54.F3</strain>
    </source>
</reference>
<dbReference type="Gene3D" id="1.10.10.10">
    <property type="entry name" value="Winged helix-like DNA-binding domain superfamily/Winged helix DNA-binding domain"/>
    <property type="match status" value="1"/>
</dbReference>
<comment type="caution">
    <text evidence="7">The sequence shown here is derived from an EMBL/GenBank/DDBJ whole genome shotgun (WGS) entry which is preliminary data.</text>
</comment>
<dbReference type="Gene3D" id="3.40.50.2300">
    <property type="match status" value="1"/>
</dbReference>